<evidence type="ECO:0000313" key="2">
    <source>
        <dbReference type="EMBL" id="GAC41223.1"/>
    </source>
</evidence>
<dbReference type="OrthoDB" id="2359834at2"/>
<keyword evidence="3" id="KW-1185">Reference proteome</keyword>
<dbReference type="Pfam" id="PF13349">
    <property type="entry name" value="DUF4097"/>
    <property type="match status" value="1"/>
</dbReference>
<organism evidence="2 3">
    <name type="scientific">Paenibacillus popilliae ATCC 14706</name>
    <dbReference type="NCBI Taxonomy" id="1212764"/>
    <lineage>
        <taxon>Bacteria</taxon>
        <taxon>Bacillati</taxon>
        <taxon>Bacillota</taxon>
        <taxon>Bacilli</taxon>
        <taxon>Bacillales</taxon>
        <taxon>Paenibacillaceae</taxon>
        <taxon>Paenibacillus</taxon>
    </lineage>
</organism>
<dbReference type="Proteomes" id="UP000029453">
    <property type="component" value="Unassembled WGS sequence"/>
</dbReference>
<dbReference type="RefSeq" id="WP_006284518.1">
    <property type="nucleotide sequence ID" value="NZ_BALG01000024.1"/>
</dbReference>
<gene>
    <name evidence="2" type="ORF">PPOP_0573</name>
</gene>
<comment type="caution">
    <text evidence="2">The sequence shown here is derived from an EMBL/GenBank/DDBJ whole genome shotgun (WGS) entry which is preliminary data.</text>
</comment>
<sequence length="285" mass="30910">MNKTILNMVGIGCIAAGVLGLFTFGTETLTTSQHPHYQYTIDAGTELKRIELEGDLGDIQVNWVFDGGNTIEINGQAPDQVISNLGGTEVNNGTLVLDYRSKEPERWIRLFGVNSQKQNHDITIHATETQALERLKANIAMGTFKMTGGRVDELEVNSNLGEVIVKELQGNRVTLSSDAGSVLAEDVDAMVDVSSSLGKVKLLHTTQSVMAKTDAGKIIIDQKEPHPITASSNLGAIQISVSPQFNGVYDLRTNLGDIEAPDSKMKSDMMIRARTDLGKITIVEK</sequence>
<feature type="domain" description="DUF4097" evidence="1">
    <location>
        <begin position="88"/>
        <end position="267"/>
    </location>
</feature>
<dbReference type="Gene3D" id="2.160.20.120">
    <property type="match status" value="1"/>
</dbReference>
<dbReference type="AlphaFoldDB" id="M9M281"/>
<evidence type="ECO:0000313" key="3">
    <source>
        <dbReference type="Proteomes" id="UP000029453"/>
    </source>
</evidence>
<evidence type="ECO:0000259" key="1">
    <source>
        <dbReference type="Pfam" id="PF13349"/>
    </source>
</evidence>
<dbReference type="EMBL" id="BALG01000024">
    <property type="protein sequence ID" value="GAC41223.1"/>
    <property type="molecule type" value="Genomic_DNA"/>
</dbReference>
<dbReference type="InterPro" id="IPR025164">
    <property type="entry name" value="Toastrack_DUF4097"/>
</dbReference>
<reference evidence="2 3" key="1">
    <citation type="submission" date="2012-10" db="EMBL/GenBank/DDBJ databases">
        <title>Draft Genome Sequence of Paenibacillus popilliae ATCC 14706T.</title>
        <authorList>
            <person name="Iiyama K."/>
            <person name="Mori K."/>
            <person name="Mon H."/>
            <person name="Chieda Y."/>
            <person name="Lee J.M."/>
            <person name="Kusakabe T."/>
            <person name="Tashiro K."/>
            <person name="Asano S."/>
            <person name="Yasunaga-Aoki C."/>
            <person name="Shimizu S."/>
        </authorList>
    </citation>
    <scope>NUCLEOTIDE SEQUENCE [LARGE SCALE GENOMIC DNA]</scope>
    <source>
        <strain evidence="2 3">ATCC 14706</strain>
    </source>
</reference>
<name>M9M281_PAEPP</name>
<accession>M9M281</accession>
<proteinExistence type="predicted"/>
<protein>
    <submittedName>
        <fullName evidence="2">Uncharacterized conserved protein</fullName>
    </submittedName>
</protein>